<feature type="domain" description="GHMP kinase N-terminal" evidence="8">
    <location>
        <begin position="75"/>
        <end position="153"/>
    </location>
</feature>
<keyword evidence="5" id="KW-0418">Kinase</keyword>
<gene>
    <name evidence="10" type="ORF">UFOPK2822_00108</name>
    <name evidence="11" type="ORF">UFOPK3346_00065</name>
    <name evidence="12" type="ORF">UFOPK3670_00539</name>
    <name evidence="13" type="ORF">UFOPK4308_00565</name>
</gene>
<dbReference type="GO" id="GO:0050515">
    <property type="term" value="F:4-(cytidine 5'-diphospho)-2-C-methyl-D-erythritol kinase activity"/>
    <property type="evidence" value="ECO:0007669"/>
    <property type="project" value="UniProtKB-EC"/>
</dbReference>
<protein>
    <recommendedName>
        <fullName evidence="2">4-(cytidine 5'-diphospho)-2-C-methyl-D-erythritol kinase</fullName>
        <ecNumber evidence="2">2.7.1.148</ecNumber>
    </recommendedName>
    <alternativeName>
        <fullName evidence="7">4-(cytidine-5'-diphospho)-2-C-methyl-D-erythritol kinase</fullName>
    </alternativeName>
</protein>
<evidence type="ECO:0000259" key="9">
    <source>
        <dbReference type="Pfam" id="PF08544"/>
    </source>
</evidence>
<evidence type="ECO:0000256" key="1">
    <source>
        <dbReference type="ARBA" id="ARBA00009684"/>
    </source>
</evidence>
<organism evidence="11">
    <name type="scientific">freshwater metagenome</name>
    <dbReference type="NCBI Taxonomy" id="449393"/>
    <lineage>
        <taxon>unclassified sequences</taxon>
        <taxon>metagenomes</taxon>
        <taxon>ecological metagenomes</taxon>
    </lineage>
</organism>
<dbReference type="EMBL" id="CAFBQL010000003">
    <property type="protein sequence ID" value="CAB5056198.1"/>
    <property type="molecule type" value="Genomic_DNA"/>
</dbReference>
<evidence type="ECO:0000256" key="7">
    <source>
        <dbReference type="ARBA" id="ARBA00032554"/>
    </source>
</evidence>
<dbReference type="EMBL" id="CAFBLE010000001">
    <property type="protein sequence ID" value="CAB4855386.1"/>
    <property type="molecule type" value="Genomic_DNA"/>
</dbReference>
<evidence type="ECO:0000259" key="8">
    <source>
        <dbReference type="Pfam" id="PF00288"/>
    </source>
</evidence>
<evidence type="ECO:0000313" key="11">
    <source>
        <dbReference type="EMBL" id="CAB4855386.1"/>
    </source>
</evidence>
<dbReference type="SUPFAM" id="SSF54211">
    <property type="entry name" value="Ribosomal protein S5 domain 2-like"/>
    <property type="match status" value="1"/>
</dbReference>
<dbReference type="GO" id="GO:0005524">
    <property type="term" value="F:ATP binding"/>
    <property type="evidence" value="ECO:0007669"/>
    <property type="project" value="UniProtKB-KW"/>
</dbReference>
<dbReference type="GO" id="GO:0016114">
    <property type="term" value="P:terpenoid biosynthetic process"/>
    <property type="evidence" value="ECO:0007669"/>
    <property type="project" value="InterPro"/>
</dbReference>
<accession>A0A6J7CBC8</accession>
<dbReference type="InterPro" id="IPR006204">
    <property type="entry name" value="GHMP_kinase_N_dom"/>
</dbReference>
<reference evidence="11" key="1">
    <citation type="submission" date="2020-05" db="EMBL/GenBank/DDBJ databases">
        <authorList>
            <person name="Chiriac C."/>
            <person name="Salcher M."/>
            <person name="Ghai R."/>
            <person name="Kavagutti S V."/>
        </authorList>
    </citation>
    <scope>NUCLEOTIDE SEQUENCE</scope>
</reference>
<evidence type="ECO:0000256" key="6">
    <source>
        <dbReference type="ARBA" id="ARBA00022840"/>
    </source>
</evidence>
<dbReference type="HAMAP" id="MF_00061">
    <property type="entry name" value="IspE"/>
    <property type="match status" value="1"/>
</dbReference>
<evidence type="ECO:0000313" key="10">
    <source>
        <dbReference type="EMBL" id="CAB4739982.1"/>
    </source>
</evidence>
<evidence type="ECO:0000256" key="5">
    <source>
        <dbReference type="ARBA" id="ARBA00022777"/>
    </source>
</evidence>
<dbReference type="PIRSF" id="PIRSF010376">
    <property type="entry name" value="IspE"/>
    <property type="match status" value="1"/>
</dbReference>
<dbReference type="InterPro" id="IPR014721">
    <property type="entry name" value="Ribsml_uS5_D2-typ_fold_subgr"/>
</dbReference>
<evidence type="ECO:0000313" key="12">
    <source>
        <dbReference type="EMBL" id="CAB4919040.1"/>
    </source>
</evidence>
<dbReference type="Pfam" id="PF00288">
    <property type="entry name" value="GHMP_kinases_N"/>
    <property type="match status" value="1"/>
</dbReference>
<evidence type="ECO:0000256" key="4">
    <source>
        <dbReference type="ARBA" id="ARBA00022741"/>
    </source>
</evidence>
<keyword evidence="4" id="KW-0547">Nucleotide-binding</keyword>
<evidence type="ECO:0000256" key="2">
    <source>
        <dbReference type="ARBA" id="ARBA00012052"/>
    </source>
</evidence>
<keyword evidence="3" id="KW-0808">Transferase</keyword>
<name>A0A6J7CBC8_9ZZZZ</name>
<evidence type="ECO:0000256" key="3">
    <source>
        <dbReference type="ARBA" id="ARBA00022679"/>
    </source>
</evidence>
<dbReference type="PANTHER" id="PTHR43527">
    <property type="entry name" value="4-DIPHOSPHOCYTIDYL-2-C-METHYL-D-ERYTHRITOL KINASE, CHLOROPLASTIC"/>
    <property type="match status" value="1"/>
</dbReference>
<dbReference type="InterPro" id="IPR013750">
    <property type="entry name" value="GHMP_kinase_C_dom"/>
</dbReference>
<dbReference type="Gene3D" id="3.30.230.10">
    <property type="match status" value="1"/>
</dbReference>
<dbReference type="NCBIfam" id="TIGR00154">
    <property type="entry name" value="ispE"/>
    <property type="match status" value="1"/>
</dbReference>
<dbReference type="EMBL" id="CAFBMV010000003">
    <property type="protein sequence ID" value="CAB4919040.1"/>
    <property type="molecule type" value="Genomic_DNA"/>
</dbReference>
<comment type="similarity">
    <text evidence="1">Belongs to the GHMP kinase family. IspE subfamily.</text>
</comment>
<dbReference type="NCBIfam" id="NF002870">
    <property type="entry name" value="PRK03188.1"/>
    <property type="match status" value="1"/>
</dbReference>
<dbReference type="SUPFAM" id="SSF55060">
    <property type="entry name" value="GHMP Kinase, C-terminal domain"/>
    <property type="match status" value="1"/>
</dbReference>
<dbReference type="InterPro" id="IPR036554">
    <property type="entry name" value="GHMP_kinase_C_sf"/>
</dbReference>
<dbReference type="EC" id="2.7.1.148" evidence="2"/>
<feature type="domain" description="GHMP kinase C-terminal" evidence="9">
    <location>
        <begin position="212"/>
        <end position="286"/>
    </location>
</feature>
<evidence type="ECO:0000313" key="13">
    <source>
        <dbReference type="EMBL" id="CAB5056198.1"/>
    </source>
</evidence>
<dbReference type="EMBL" id="CAEZZC010000001">
    <property type="protein sequence ID" value="CAB4739982.1"/>
    <property type="molecule type" value="Genomic_DNA"/>
</dbReference>
<dbReference type="AlphaFoldDB" id="A0A6J7CBC8"/>
<dbReference type="Pfam" id="PF08544">
    <property type="entry name" value="GHMP_kinases_C"/>
    <property type="match status" value="1"/>
</dbReference>
<dbReference type="InterPro" id="IPR004424">
    <property type="entry name" value="IspE"/>
</dbReference>
<dbReference type="InterPro" id="IPR020568">
    <property type="entry name" value="Ribosomal_Su5_D2-typ_SF"/>
</dbReference>
<dbReference type="Gene3D" id="3.30.70.890">
    <property type="entry name" value="GHMP kinase, C-terminal domain"/>
    <property type="match status" value="1"/>
</dbReference>
<sequence>MTAALNSVMVRVPGKINLQLSVGPKEADGFHGLVTVFQAISIFDEVTLTRNIEGSGIAISISGDQTHGVPTDSSNLAYRAAALMCEIHSITPDLLINIKKSIPVAGGMAGGSADAAATILAVDALFTLGLSRDEMQAVASQLGSDVPFMLVGGTAVGRGRGDEVTSALSRGTYHWVLALSTVGLSTPAVYGECDRLRAGMDVVAPHANDQLLQALLAQDAVSLGKNLVNDLQSAACSLRPALRLVLDVGGEYGALGSIVSGSGPTVAFLVEDEDQALDLAVALTSSGVVGSVARAYGPVHGAKVIEFS</sequence>
<keyword evidence="6" id="KW-0067">ATP-binding</keyword>
<proteinExistence type="inferred from homology"/>
<dbReference type="PANTHER" id="PTHR43527:SF2">
    <property type="entry name" value="4-DIPHOSPHOCYTIDYL-2-C-METHYL-D-ERYTHRITOL KINASE, CHLOROPLASTIC"/>
    <property type="match status" value="1"/>
</dbReference>